<gene>
    <name evidence="15" type="primary">WBGene00274061</name>
</gene>
<dbReference type="OrthoDB" id="6513042at2759"/>
<dbReference type="InterPro" id="IPR057493">
    <property type="entry name" value="PH_RdRP-assoc"/>
</dbReference>
<comment type="catalytic activity">
    <reaction evidence="8">
        <text>RNA(n) + a ribonucleoside 5'-triphosphate = RNA(n+1) + diphosphate</text>
        <dbReference type="Rhea" id="RHEA:21248"/>
        <dbReference type="Rhea" id="RHEA-COMP:14527"/>
        <dbReference type="Rhea" id="RHEA-COMP:17342"/>
        <dbReference type="ChEBI" id="CHEBI:33019"/>
        <dbReference type="ChEBI" id="CHEBI:61557"/>
        <dbReference type="ChEBI" id="CHEBI:140395"/>
        <dbReference type="EC" id="2.7.7.48"/>
    </reaction>
</comment>
<keyword evidence="16" id="KW-1185">Reference proteome</keyword>
<dbReference type="InterPro" id="IPR056053">
    <property type="entry name" value="DUF7636"/>
</dbReference>
<evidence type="ECO:0000256" key="8">
    <source>
        <dbReference type="ARBA" id="ARBA00048744"/>
    </source>
</evidence>
<evidence type="ECO:0000256" key="7">
    <source>
        <dbReference type="ARBA" id="ARBA00023158"/>
    </source>
</evidence>
<feature type="compositionally biased region" description="Polar residues" evidence="9">
    <location>
        <begin position="1"/>
        <end position="13"/>
    </location>
</feature>
<sequence length="1727" mass="198914">MFSSPRASSSNESYRGGGVGWGRGRGTMRESTRERKPISISRYDVPRDSKGDPVSVPLRFELIKQDGAREDTIVGLKDFFQCALRVAATECNIKIDEMGEIRVNPMDGMRQSRWVCHFKMSCADWQSSLSQLMRQFHYLLRNDRTWEVLNFEIPIVYTHSTLLYPLRLINVHRDISFRRVKFGSFLNSGSVGIHWNIEGGFATAEDEMDGYTFYKDIDASFEYDRKQITIFFHNRECKPEDRNMDNPQFVLATYKITINMSSIRKIGLDSFTEIEKVDPEDYGIYCQLPVPRTHTRRSLVLTVDYPPKIQVKLKNGFNNRRSNGNNRGRQTSNVFSPNVQKEWSDFEHRLEIGRGRYPGEVSDSMALHDSKMIVLEFDEEYLNGKLDPPNSTLDQLSFDIVSRLRHKTGKAVEYTSYDQIEMLMGRIRRYYKNSNDFYMENVTPYELDDPFDDYVRRKIGDASRELVTRTKEKSVFSMFDKQHHIQLKAFRIHALLEGILQRGMDIRCQLLTNRDNWYDFVEYVCRRYASNEQTTLHVLENLLSIISEGRPHCSVFNLFDKEWTDCRLTVHRSTVFTDEDRKKGFTRVMKFVITPTRLIFVGYETIMANRVLNQHSRNGTEIVRVSFRDDSGEYMREMSCGAAIISDTMRRVLMEEGFLFAGRVYSWLGNSNSQLRDHGYYAFHESDRKTAREIRRKLGNFHNLTSIPKWLARQGQCFTQARASGNNLPINQVGVTADFIGGKIESGKPYCFSDGVGTIAFSLAKKLSDEHSLPRTASAFQIRHKGQKGLVAIDPNIDDRNKLLEMMNKKEESTMVFVRPSMDKFEVEETSRGETKDTTNLEIVKYSMPSPLFLCRPLLNILSQVSEDQSSECYKRMSNRIEDLLDIQLRNTAQSLYIEQRARETIKEMSFPFAMEVFSDANPLKMTSEPFLRSLLRANSRFVLHKQLAKMQIRIPSDFGRSMFGVVDTTGILQYGQALQFQIFCQYSSSTSKHMSRSRSNKESASDGAIILKGPVMMTKNPCIEKGDVRRFEAIDVPGLRHNVDVVVFPMHGPRPHPDEMAGSDLDGDEYSLIWDPQLLFDHNEKASLFPSGEDVINWPIPMDLNGTPDIQACEKRLGEFYIEAVTQEQIGVLSNAHLATSDFHGLENPASRSLAWKISQSLDFQKNGTKPDKMTERKDVIEDPDDETRIIPPEKAVRKPDYMEKMRDPVYESRGIMGSIYREIKRYQHAIDAGDDQMDMIEKDPSFDIPGWEKYKATATTELETFSHGIKTIMEYYGISSEGELMSGQIVSIKNRISEKEADDMNLFNTNMVIEDKVKREITAARIAFFKPLINWEEELDQVQNKRRDVDENSILCRIVRSSTSNMERIRQKAAACYNVCYDAANQQLQNGEETSLILSFPWIFYDVLSDIKLRPDDRIVRVLPDEDEKRELSNEPLAIFLSSFIDEYCEDVEENGDAFHEFKTQFEEGTMIRRCLDENDGLCRASFVLVRWAFHICGLEADSKFNQAHLVALFIQFGLGEVNVKGTRRRYIQRPSGEVRVHLKKGEHLLKFIDYVASREFRSRDALSFDDIMVGVLMRGEWRTFSHLLIPAYLVLVTTHRIDLPMREERDTSALRSAAALKEYEPRKMELPEDVIKNKLEEVRTDLLRITGCRDIQLRPMGGSSEVFVSAIGTTESFKKLNELVISPAPPRSQASTKALFYGIPRLVYERLCRAAAEAPSLQSS</sequence>
<evidence type="ECO:0000313" key="16">
    <source>
        <dbReference type="Proteomes" id="UP000005239"/>
    </source>
</evidence>
<evidence type="ECO:0000259" key="12">
    <source>
        <dbReference type="Pfam" id="PF24934"/>
    </source>
</evidence>
<dbReference type="GO" id="GO:0030422">
    <property type="term" value="P:siRNA processing"/>
    <property type="evidence" value="ECO:0000318"/>
    <property type="project" value="GO_Central"/>
</dbReference>
<keyword evidence="6" id="KW-0694">RNA-binding</keyword>
<evidence type="ECO:0000256" key="4">
    <source>
        <dbReference type="ARBA" id="ARBA00022679"/>
    </source>
</evidence>
<dbReference type="PANTHER" id="PTHR23079:SF57">
    <property type="entry name" value="RNA-DIRECTED RNA POLYMERASE"/>
    <property type="match status" value="1"/>
</dbReference>
<keyword evidence="4" id="KW-0808">Transferase</keyword>
<evidence type="ECO:0000256" key="9">
    <source>
        <dbReference type="SAM" id="MobiDB-lite"/>
    </source>
</evidence>
<dbReference type="Pfam" id="PF24934">
    <property type="entry name" value="DUF7752"/>
    <property type="match status" value="1"/>
</dbReference>
<feature type="domain" description="DUF7636" evidence="11">
    <location>
        <begin position="1623"/>
        <end position="1716"/>
    </location>
</feature>
<dbReference type="InterPro" id="IPR058752">
    <property type="entry name" value="RDRP_C_head"/>
</dbReference>
<feature type="region of interest" description="Disordered" evidence="9">
    <location>
        <begin position="1"/>
        <end position="51"/>
    </location>
</feature>
<dbReference type="Pfam" id="PF25359">
    <property type="entry name" value="PH_met_RdRP"/>
    <property type="match status" value="1"/>
</dbReference>
<evidence type="ECO:0000259" key="14">
    <source>
        <dbReference type="Pfam" id="PF26253"/>
    </source>
</evidence>
<evidence type="ECO:0000259" key="10">
    <source>
        <dbReference type="Pfam" id="PF05183"/>
    </source>
</evidence>
<evidence type="ECO:0000256" key="2">
    <source>
        <dbReference type="ARBA" id="ARBA00012494"/>
    </source>
</evidence>
<evidence type="ECO:0000256" key="6">
    <source>
        <dbReference type="ARBA" id="ARBA00022884"/>
    </source>
</evidence>
<dbReference type="EC" id="2.7.7.48" evidence="2"/>
<accession>A0A8R1UME0</accession>
<evidence type="ECO:0000313" key="15">
    <source>
        <dbReference type="EnsemblMetazoa" id="PPA35692.1"/>
    </source>
</evidence>
<comment type="similarity">
    <text evidence="1">Belongs to the RdRP family.</text>
</comment>
<keyword evidence="3" id="KW-0696">RNA-directed RNA polymerase</keyword>
<dbReference type="GO" id="GO:0003723">
    <property type="term" value="F:RNA binding"/>
    <property type="evidence" value="ECO:0007669"/>
    <property type="project" value="UniProtKB-KW"/>
</dbReference>
<evidence type="ECO:0000259" key="13">
    <source>
        <dbReference type="Pfam" id="PF25359"/>
    </source>
</evidence>
<dbReference type="InterPro" id="IPR007855">
    <property type="entry name" value="RDRP"/>
</dbReference>
<dbReference type="Pfam" id="PF26253">
    <property type="entry name" value="RdRP_head"/>
    <property type="match status" value="1"/>
</dbReference>
<evidence type="ECO:0000259" key="11">
    <source>
        <dbReference type="Pfam" id="PF24642"/>
    </source>
</evidence>
<keyword evidence="7" id="KW-0943">RNA-mediated gene silencing</keyword>
<feature type="compositionally biased region" description="Basic and acidic residues" evidence="9">
    <location>
        <begin position="27"/>
        <end position="37"/>
    </location>
</feature>
<organism evidence="15 16">
    <name type="scientific">Pristionchus pacificus</name>
    <name type="common">Parasitic nematode worm</name>
    <dbReference type="NCBI Taxonomy" id="54126"/>
    <lineage>
        <taxon>Eukaryota</taxon>
        <taxon>Metazoa</taxon>
        <taxon>Ecdysozoa</taxon>
        <taxon>Nematoda</taxon>
        <taxon>Chromadorea</taxon>
        <taxon>Rhabditida</taxon>
        <taxon>Rhabditina</taxon>
        <taxon>Diplogasteromorpha</taxon>
        <taxon>Diplogasteroidea</taxon>
        <taxon>Neodiplogasteridae</taxon>
        <taxon>Pristionchus</taxon>
    </lineage>
</organism>
<reference evidence="15" key="2">
    <citation type="submission" date="2022-06" db="UniProtKB">
        <authorList>
            <consortium name="EnsemblMetazoa"/>
        </authorList>
    </citation>
    <scope>IDENTIFICATION</scope>
    <source>
        <strain evidence="15">PS312</strain>
    </source>
</reference>
<feature type="domain" description="RDRP core" evidence="10">
    <location>
        <begin position="593"/>
        <end position="1225"/>
    </location>
</feature>
<evidence type="ECO:0000256" key="3">
    <source>
        <dbReference type="ARBA" id="ARBA00022484"/>
    </source>
</evidence>
<dbReference type="InterPro" id="IPR057596">
    <property type="entry name" value="RDRP_core"/>
</dbReference>
<evidence type="ECO:0000256" key="5">
    <source>
        <dbReference type="ARBA" id="ARBA00022695"/>
    </source>
</evidence>
<dbReference type="PANTHER" id="PTHR23079">
    <property type="entry name" value="RNA-DEPENDENT RNA POLYMERASE"/>
    <property type="match status" value="1"/>
</dbReference>
<feature type="domain" description="DUF7752" evidence="12">
    <location>
        <begin position="1480"/>
        <end position="1571"/>
    </location>
</feature>
<feature type="domain" description="PH-like" evidence="13">
    <location>
        <begin position="169"/>
        <end position="419"/>
    </location>
</feature>
<proteinExistence type="inferred from homology"/>
<dbReference type="InterPro" id="IPR056654">
    <property type="entry name" value="DUF7752"/>
</dbReference>
<dbReference type="Pfam" id="PF05183">
    <property type="entry name" value="RdRP"/>
    <property type="match status" value="1"/>
</dbReference>
<evidence type="ECO:0000256" key="1">
    <source>
        <dbReference type="ARBA" id="ARBA00005762"/>
    </source>
</evidence>
<reference evidence="16" key="1">
    <citation type="journal article" date="2008" name="Nat. Genet.">
        <title>The Pristionchus pacificus genome provides a unique perspective on nematode lifestyle and parasitism.</title>
        <authorList>
            <person name="Dieterich C."/>
            <person name="Clifton S.W."/>
            <person name="Schuster L.N."/>
            <person name="Chinwalla A."/>
            <person name="Delehaunty K."/>
            <person name="Dinkelacker I."/>
            <person name="Fulton L."/>
            <person name="Fulton R."/>
            <person name="Godfrey J."/>
            <person name="Minx P."/>
            <person name="Mitreva M."/>
            <person name="Roeseler W."/>
            <person name="Tian H."/>
            <person name="Witte H."/>
            <person name="Yang S.P."/>
            <person name="Wilson R.K."/>
            <person name="Sommer R.J."/>
        </authorList>
    </citation>
    <scope>NUCLEOTIDE SEQUENCE [LARGE SCALE GENOMIC DNA]</scope>
    <source>
        <strain evidence="16">PS312</strain>
    </source>
</reference>
<dbReference type="GO" id="GO:0031380">
    <property type="term" value="C:nuclear RNA-directed RNA polymerase complex"/>
    <property type="evidence" value="ECO:0000318"/>
    <property type="project" value="GO_Central"/>
</dbReference>
<feature type="domain" description="RDRP C-terminal head" evidence="14">
    <location>
        <begin position="1246"/>
        <end position="1418"/>
    </location>
</feature>
<name>A0A2A6BLU4_PRIPA</name>
<dbReference type="Pfam" id="PF24642">
    <property type="entry name" value="DUF7636"/>
    <property type="match status" value="1"/>
</dbReference>
<accession>A0A2A6BLU4</accession>
<dbReference type="Proteomes" id="UP000005239">
    <property type="component" value="Unassembled WGS sequence"/>
</dbReference>
<keyword evidence="5" id="KW-0548">Nucleotidyltransferase</keyword>
<dbReference type="EnsemblMetazoa" id="PPA35692.1">
    <property type="protein sequence ID" value="PPA35692.1"/>
    <property type="gene ID" value="WBGene00274061"/>
</dbReference>
<feature type="compositionally biased region" description="Gly residues" evidence="9">
    <location>
        <begin position="15"/>
        <end position="25"/>
    </location>
</feature>
<protein>
    <recommendedName>
        <fullName evidence="2">RNA-directed RNA polymerase</fullName>
        <ecNumber evidence="2">2.7.7.48</ecNumber>
    </recommendedName>
</protein>
<dbReference type="GO" id="GO:0003968">
    <property type="term" value="F:RNA-directed RNA polymerase activity"/>
    <property type="evidence" value="ECO:0000318"/>
    <property type="project" value="GO_Central"/>
</dbReference>